<keyword evidence="5" id="KW-0547">Nucleotide-binding</keyword>
<keyword evidence="4" id="KW-0808">Transferase</keyword>
<evidence type="ECO:0000256" key="4">
    <source>
        <dbReference type="ARBA" id="ARBA00022679"/>
    </source>
</evidence>
<dbReference type="AlphaFoldDB" id="A0A4S8PZ20"/>
<dbReference type="Proteomes" id="UP000308760">
    <property type="component" value="Unassembled WGS sequence"/>
</dbReference>
<comment type="catalytic activity">
    <reaction evidence="1">
        <text>ATP + protein L-histidine = ADP + protein N-phospho-L-histidine.</text>
        <dbReference type="EC" id="2.7.13.3"/>
    </reaction>
</comment>
<keyword evidence="9" id="KW-0812">Transmembrane</keyword>
<sequence length="477" mass="50473">MFDNDASSRPRLARAATWAVAAVAGVLLGAVLFWSVQFNEVGLAINMIVVGLAVGFLKPPWPLVVIAAAAMLGTMTVLGHQSWSNALAGFFFGIVYAFGFLVVILIMTAVRARRSFLQRGWDLAFAEAREHDARVERAVALEREAMAGEMHDGLGHRLTLIAVQAARLSLDEELPPRARAEMESIRANAAAAADELGETVGLLTGRTSAVTASLSGLGIEDVIERARASGVSVRSTIAPAVESAANDYTRAALLRALQEGLTNAAKHAPDAEVRIAVDAVGDEVVLEMRNAAASPRPAAGPSGHGLVALRHRAAILGGSLEAEDGEDFTLILRLPCSSMPSPTATRPQPSRIDVLVEEAAGAKRHGHLATRLAWMVPAAGLVVSALVVAGYFVYHNVGSTLPAESFAAIEVGDTREATERVLPAVDMLDEPDAVLPEPPGATCNYYEASVSFFERVDVYRVCFADDRVVSTDTIPPS</sequence>
<evidence type="ECO:0000256" key="5">
    <source>
        <dbReference type="ARBA" id="ARBA00022741"/>
    </source>
</evidence>
<dbReference type="Gene3D" id="1.20.5.1930">
    <property type="match status" value="1"/>
</dbReference>
<dbReference type="Gene3D" id="3.30.565.10">
    <property type="entry name" value="Histidine kinase-like ATPase, C-terminal domain"/>
    <property type="match status" value="1"/>
</dbReference>
<dbReference type="InterPro" id="IPR036890">
    <property type="entry name" value="HATPase_C_sf"/>
</dbReference>
<dbReference type="Pfam" id="PF07730">
    <property type="entry name" value="HisKA_3"/>
    <property type="match status" value="1"/>
</dbReference>
<accession>A0A4S8PZ20</accession>
<dbReference type="RefSeq" id="WP_136537380.1">
    <property type="nucleotide sequence ID" value="NZ_STGY01000083.1"/>
</dbReference>
<keyword evidence="12" id="KW-1185">Reference proteome</keyword>
<keyword evidence="3" id="KW-0597">Phosphoprotein</keyword>
<feature type="domain" description="Signal transduction histidine kinase subgroup 3 dimerisation and phosphoacceptor" evidence="10">
    <location>
        <begin position="142"/>
        <end position="203"/>
    </location>
</feature>
<dbReference type="SUPFAM" id="SSF55874">
    <property type="entry name" value="ATPase domain of HSP90 chaperone/DNA topoisomerase II/histidine kinase"/>
    <property type="match status" value="1"/>
</dbReference>
<evidence type="ECO:0000313" key="12">
    <source>
        <dbReference type="Proteomes" id="UP000308760"/>
    </source>
</evidence>
<evidence type="ECO:0000256" key="8">
    <source>
        <dbReference type="ARBA" id="ARBA00023012"/>
    </source>
</evidence>
<evidence type="ECO:0000256" key="6">
    <source>
        <dbReference type="ARBA" id="ARBA00022777"/>
    </source>
</evidence>
<dbReference type="InterPro" id="IPR011712">
    <property type="entry name" value="Sig_transdc_His_kin_sub3_dim/P"/>
</dbReference>
<evidence type="ECO:0000259" key="10">
    <source>
        <dbReference type="Pfam" id="PF07730"/>
    </source>
</evidence>
<keyword evidence="9" id="KW-0472">Membrane</keyword>
<feature type="transmembrane region" description="Helical" evidence="9">
    <location>
        <begin position="372"/>
        <end position="394"/>
    </location>
</feature>
<proteinExistence type="predicted"/>
<reference evidence="12" key="1">
    <citation type="submission" date="2019-04" db="EMBL/GenBank/DDBJ databases">
        <title>Nocardioides xinjiangensis sp. nov.</title>
        <authorList>
            <person name="Liu S."/>
        </authorList>
    </citation>
    <scope>NUCLEOTIDE SEQUENCE [LARGE SCALE GENOMIC DNA]</scope>
    <source>
        <strain evidence="12">18</strain>
    </source>
</reference>
<gene>
    <name evidence="11" type="ORF">FAB82_25515</name>
</gene>
<evidence type="ECO:0000256" key="2">
    <source>
        <dbReference type="ARBA" id="ARBA00012438"/>
    </source>
</evidence>
<dbReference type="GO" id="GO:0016020">
    <property type="term" value="C:membrane"/>
    <property type="evidence" value="ECO:0007669"/>
    <property type="project" value="InterPro"/>
</dbReference>
<evidence type="ECO:0000256" key="9">
    <source>
        <dbReference type="SAM" id="Phobius"/>
    </source>
</evidence>
<evidence type="ECO:0000256" key="3">
    <source>
        <dbReference type="ARBA" id="ARBA00022553"/>
    </source>
</evidence>
<dbReference type="InterPro" id="IPR050482">
    <property type="entry name" value="Sensor_HK_TwoCompSys"/>
</dbReference>
<keyword evidence="8" id="KW-0902">Two-component regulatory system</keyword>
<dbReference type="EC" id="2.7.13.3" evidence="2"/>
<keyword evidence="7" id="KW-0067">ATP-binding</keyword>
<evidence type="ECO:0000256" key="1">
    <source>
        <dbReference type="ARBA" id="ARBA00000085"/>
    </source>
</evidence>
<evidence type="ECO:0000313" key="11">
    <source>
        <dbReference type="EMBL" id="THV33499.1"/>
    </source>
</evidence>
<keyword evidence="9" id="KW-1133">Transmembrane helix</keyword>
<dbReference type="PANTHER" id="PTHR24421:SF10">
    <property type="entry name" value="NITRATE_NITRITE SENSOR PROTEIN NARQ"/>
    <property type="match status" value="1"/>
</dbReference>
<keyword evidence="6 11" id="KW-0418">Kinase</keyword>
<dbReference type="OrthoDB" id="227596at2"/>
<dbReference type="EMBL" id="STGY01000083">
    <property type="protein sequence ID" value="THV33499.1"/>
    <property type="molecule type" value="Genomic_DNA"/>
</dbReference>
<dbReference type="PANTHER" id="PTHR24421">
    <property type="entry name" value="NITRATE/NITRITE SENSOR PROTEIN NARX-RELATED"/>
    <property type="match status" value="1"/>
</dbReference>
<feature type="transmembrane region" description="Helical" evidence="9">
    <location>
        <begin position="12"/>
        <end position="35"/>
    </location>
</feature>
<feature type="transmembrane region" description="Helical" evidence="9">
    <location>
        <begin position="89"/>
        <end position="110"/>
    </location>
</feature>
<evidence type="ECO:0000256" key="7">
    <source>
        <dbReference type="ARBA" id="ARBA00022840"/>
    </source>
</evidence>
<name>A0A4S8PZ20_9ACTN</name>
<dbReference type="GO" id="GO:0000155">
    <property type="term" value="F:phosphorelay sensor kinase activity"/>
    <property type="evidence" value="ECO:0007669"/>
    <property type="project" value="InterPro"/>
</dbReference>
<dbReference type="CDD" id="cd16917">
    <property type="entry name" value="HATPase_UhpB-NarQ-NarX-like"/>
    <property type="match status" value="1"/>
</dbReference>
<dbReference type="GO" id="GO:0046983">
    <property type="term" value="F:protein dimerization activity"/>
    <property type="evidence" value="ECO:0007669"/>
    <property type="project" value="InterPro"/>
</dbReference>
<comment type="caution">
    <text evidence="11">The sequence shown here is derived from an EMBL/GenBank/DDBJ whole genome shotgun (WGS) entry which is preliminary data.</text>
</comment>
<reference evidence="11 12" key="2">
    <citation type="submission" date="2019-05" db="EMBL/GenBank/DDBJ databases">
        <title>Glycomyces buryatensis sp. nov.</title>
        <authorList>
            <person name="Nikitina E."/>
        </authorList>
    </citation>
    <scope>NUCLEOTIDE SEQUENCE [LARGE SCALE GENOMIC DNA]</scope>
    <source>
        <strain evidence="11 12">18</strain>
    </source>
</reference>
<organism evidence="11 12">
    <name type="scientific">Glycomyces buryatensis</name>
    <dbReference type="NCBI Taxonomy" id="2570927"/>
    <lineage>
        <taxon>Bacteria</taxon>
        <taxon>Bacillati</taxon>
        <taxon>Actinomycetota</taxon>
        <taxon>Actinomycetes</taxon>
        <taxon>Glycomycetales</taxon>
        <taxon>Glycomycetaceae</taxon>
        <taxon>Glycomyces</taxon>
    </lineage>
</organism>
<dbReference type="GO" id="GO:0005524">
    <property type="term" value="F:ATP binding"/>
    <property type="evidence" value="ECO:0007669"/>
    <property type="project" value="UniProtKB-KW"/>
</dbReference>
<protein>
    <recommendedName>
        <fullName evidence="2">histidine kinase</fullName>
        <ecNumber evidence="2">2.7.13.3</ecNumber>
    </recommendedName>
</protein>